<feature type="active site" description="Proton acceptor" evidence="1">
    <location>
        <position position="196"/>
    </location>
</feature>
<organism evidence="4 5">
    <name type="scientific">Talaromyces amestolkiae</name>
    <dbReference type="NCBI Taxonomy" id="1196081"/>
    <lineage>
        <taxon>Eukaryota</taxon>
        <taxon>Fungi</taxon>
        <taxon>Dikarya</taxon>
        <taxon>Ascomycota</taxon>
        <taxon>Pezizomycotina</taxon>
        <taxon>Eurotiomycetes</taxon>
        <taxon>Eurotiomycetidae</taxon>
        <taxon>Eurotiales</taxon>
        <taxon>Trichocomaceae</taxon>
        <taxon>Talaromyces</taxon>
        <taxon>Talaromyces sect. Talaromyces</taxon>
    </lineage>
</organism>
<dbReference type="OrthoDB" id="2862635at2759"/>
<dbReference type="STRING" id="1196081.A0A364L562"/>
<dbReference type="InterPro" id="IPR000250">
    <property type="entry name" value="Peptidase_G1"/>
</dbReference>
<dbReference type="PANTHER" id="PTHR37536:SF1">
    <property type="entry name" value="ASPERGILLOPEPSIN, PUTAITVE (AFU_ORTHOLOGUE AFUA_7G01200)"/>
    <property type="match status" value="1"/>
</dbReference>
<dbReference type="EMBL" id="MIKG01000013">
    <property type="protein sequence ID" value="RAO70949.1"/>
    <property type="molecule type" value="Genomic_DNA"/>
</dbReference>
<accession>A0A364L562</accession>
<keyword evidence="2" id="KW-1015">Disulfide bond</keyword>
<reference evidence="4 5" key="1">
    <citation type="journal article" date="2017" name="Biotechnol. Biofuels">
        <title>Differential beta-glucosidase expression as a function of carbon source availability in Talaromyces amestolkiae: a genomic and proteomic approach.</title>
        <authorList>
            <person name="de Eugenio L.I."/>
            <person name="Mendez-Liter J.A."/>
            <person name="Nieto-Dominguez M."/>
            <person name="Alonso L."/>
            <person name="Gil-Munoz J."/>
            <person name="Barriuso J."/>
            <person name="Prieto A."/>
            <person name="Martinez M.J."/>
        </authorList>
    </citation>
    <scope>NUCLEOTIDE SEQUENCE [LARGE SCALE GENOMIC DNA]</scope>
    <source>
        <strain evidence="4 5">CIB</strain>
    </source>
</reference>
<dbReference type="InterPro" id="IPR038656">
    <property type="entry name" value="Peptidase_G1_sf"/>
</dbReference>
<feature type="disulfide bond" evidence="2">
    <location>
        <begin position="90"/>
        <end position="116"/>
    </location>
</feature>
<dbReference type="GO" id="GO:0070007">
    <property type="term" value="F:glutamic-type endopeptidase activity"/>
    <property type="evidence" value="ECO:0007669"/>
    <property type="project" value="InterPro"/>
</dbReference>
<evidence type="ECO:0000313" key="5">
    <source>
        <dbReference type="Proteomes" id="UP000249363"/>
    </source>
</evidence>
<dbReference type="GeneID" id="63796177"/>
<dbReference type="PANTHER" id="PTHR37536">
    <property type="entry name" value="PUTATIVE (AFU_ORTHOLOGUE AFUA_3G02970)-RELATED"/>
    <property type="match status" value="1"/>
</dbReference>
<dbReference type="CDD" id="cd13426">
    <property type="entry name" value="Peptidase_G1"/>
    <property type="match status" value="1"/>
</dbReference>
<gene>
    <name evidence="4" type="ORF">BHQ10_006961</name>
</gene>
<evidence type="ECO:0000313" key="4">
    <source>
        <dbReference type="EMBL" id="RAO70949.1"/>
    </source>
</evidence>
<keyword evidence="5" id="KW-1185">Reference proteome</keyword>
<evidence type="ECO:0008006" key="6">
    <source>
        <dbReference type="Google" id="ProtNLM"/>
    </source>
</evidence>
<dbReference type="GO" id="GO:0006508">
    <property type="term" value="P:proteolysis"/>
    <property type="evidence" value="ECO:0007669"/>
    <property type="project" value="InterPro"/>
</dbReference>
<dbReference type="PRINTS" id="PR00977">
    <property type="entry name" value="SCYTLDPTASE"/>
</dbReference>
<dbReference type="Gene3D" id="2.60.120.700">
    <property type="entry name" value="Peptidase G1"/>
    <property type="match status" value="1"/>
</dbReference>
<comment type="caution">
    <text evidence="4">The sequence shown here is derived from an EMBL/GenBank/DDBJ whole genome shotgun (WGS) entry which is preliminary data.</text>
</comment>
<evidence type="ECO:0000256" key="1">
    <source>
        <dbReference type="PIRSR" id="PIRSR600250-50"/>
    </source>
</evidence>
<keyword evidence="3" id="KW-0732">Signal</keyword>
<feature type="disulfide bond" evidence="2">
    <location>
        <begin position="104"/>
        <end position="187"/>
    </location>
</feature>
<sequence length="266" mass="28159">MPSISKFMPLLLASTAMAIPRSARRGFSTTERPGIYTNTTRPGIAATIDYTDTNWAGAITEETDVTYVSGAFEIPAISMPAGGDPSTSYCGTAWVGIDGWGNDCNGGLIQAGVNWCIQNGAVTYTPWSEWWPAEYQINFENFEVSQGDLVSVSVTATSTSSGTAVLTNTATGASVTRTWSGESPALCLRTAEWIVEDFTLIESTGDVLAPFANFGQVYWADTQCVVSGQNWGAGNSNIADMVQGSDVLATAYLSGNDVIINYGTGE</sequence>
<feature type="signal peptide" evidence="3">
    <location>
        <begin position="1"/>
        <end position="18"/>
    </location>
</feature>
<dbReference type="Proteomes" id="UP000249363">
    <property type="component" value="Unassembled WGS sequence"/>
</dbReference>
<dbReference type="InterPro" id="IPR013320">
    <property type="entry name" value="ConA-like_dom_sf"/>
</dbReference>
<name>A0A364L562_TALAM</name>
<dbReference type="AlphaFoldDB" id="A0A364L562"/>
<protein>
    <recommendedName>
        <fullName evidence="6">Aspergillopepsin-2</fullName>
    </recommendedName>
</protein>
<proteinExistence type="predicted"/>
<dbReference type="SUPFAM" id="SSF49899">
    <property type="entry name" value="Concanavalin A-like lectins/glucanases"/>
    <property type="match status" value="1"/>
</dbReference>
<feature type="chain" id="PRO_5016792710" description="Aspergillopepsin-2" evidence="3">
    <location>
        <begin position="19"/>
        <end position="266"/>
    </location>
</feature>
<evidence type="ECO:0000256" key="3">
    <source>
        <dbReference type="SAM" id="SignalP"/>
    </source>
</evidence>
<evidence type="ECO:0000256" key="2">
    <source>
        <dbReference type="PIRSR" id="PIRSR600250-51"/>
    </source>
</evidence>
<dbReference type="Pfam" id="PF01828">
    <property type="entry name" value="Peptidase_A4"/>
    <property type="match status" value="1"/>
</dbReference>
<dbReference type="RefSeq" id="XP_040735465.1">
    <property type="nucleotide sequence ID" value="XM_040879604.1"/>
</dbReference>